<feature type="transmembrane region" description="Helical" evidence="1">
    <location>
        <begin position="79"/>
        <end position="102"/>
    </location>
</feature>
<evidence type="ECO:0000256" key="1">
    <source>
        <dbReference type="SAM" id="Phobius"/>
    </source>
</evidence>
<organism evidence="2 3">
    <name type="scientific">Caproicibacterium amylolyticum</name>
    <dbReference type="NCBI Taxonomy" id="2766537"/>
    <lineage>
        <taxon>Bacteria</taxon>
        <taxon>Bacillati</taxon>
        <taxon>Bacillota</taxon>
        <taxon>Clostridia</taxon>
        <taxon>Eubacteriales</taxon>
        <taxon>Oscillospiraceae</taxon>
        <taxon>Caproicibacterium</taxon>
    </lineage>
</organism>
<dbReference type="EMBL" id="CP060696">
    <property type="protein sequence ID" value="QNO18208.1"/>
    <property type="molecule type" value="Genomic_DNA"/>
</dbReference>
<proteinExistence type="predicted"/>
<dbReference type="InterPro" id="IPR045407">
    <property type="entry name" value="DUF6512"/>
</dbReference>
<accession>A0A7G9WHP6</accession>
<keyword evidence="1" id="KW-0472">Membrane</keyword>
<dbReference type="KEGG" id="caml:H6X83_00625"/>
<feature type="transmembrane region" description="Helical" evidence="1">
    <location>
        <begin position="12"/>
        <end position="33"/>
    </location>
</feature>
<feature type="transmembrane region" description="Helical" evidence="1">
    <location>
        <begin position="54"/>
        <end position="73"/>
    </location>
</feature>
<gene>
    <name evidence="2" type="ORF">H6X83_00625</name>
</gene>
<dbReference type="RefSeq" id="WP_212507273.1">
    <property type="nucleotide sequence ID" value="NZ_CP060696.1"/>
</dbReference>
<evidence type="ECO:0000313" key="3">
    <source>
        <dbReference type="Proteomes" id="UP000516046"/>
    </source>
</evidence>
<keyword evidence="1" id="KW-0812">Transmembrane</keyword>
<dbReference type="Pfam" id="PF20122">
    <property type="entry name" value="DUF6512"/>
    <property type="match status" value="1"/>
</dbReference>
<reference evidence="2 3" key="1">
    <citation type="submission" date="2020-08" db="EMBL/GenBank/DDBJ databases">
        <authorList>
            <person name="Ren C."/>
            <person name="Gu Y."/>
            <person name="Xu Y."/>
        </authorList>
    </citation>
    <scope>NUCLEOTIDE SEQUENCE [LARGE SCALE GENOMIC DNA]</scope>
    <source>
        <strain evidence="2 3">LBM18003</strain>
    </source>
</reference>
<evidence type="ECO:0000313" key="2">
    <source>
        <dbReference type="EMBL" id="QNO18208.1"/>
    </source>
</evidence>
<dbReference type="AlphaFoldDB" id="A0A7G9WHP6"/>
<dbReference type="Proteomes" id="UP000516046">
    <property type="component" value="Chromosome"/>
</dbReference>
<sequence>MPAGVTELIIAFNIVGAVFTVIAGTLLHFTYDWCGRKKLAGAFSAVNESTWEHLKLLFTPMFAFSILEFLVYGRTLQNFFAVRFLSILLGMAVIVIAFYTYVGIIGKHFLAADIGTLLLGVIVAYWFSASLLPTSRFTAAGINQLGVFGMLLLLACVVFFTFAPPHIPLFKDPVTGRYGRTA</sequence>
<protein>
    <submittedName>
        <fullName evidence="2">Uncharacterized protein</fullName>
    </submittedName>
</protein>
<keyword evidence="1" id="KW-1133">Transmembrane helix</keyword>
<feature type="transmembrane region" description="Helical" evidence="1">
    <location>
        <begin position="109"/>
        <end position="128"/>
    </location>
</feature>
<name>A0A7G9WHP6_9FIRM</name>
<keyword evidence="3" id="KW-1185">Reference proteome</keyword>
<feature type="transmembrane region" description="Helical" evidence="1">
    <location>
        <begin position="140"/>
        <end position="163"/>
    </location>
</feature>